<feature type="domain" description="Integrase catalytic" evidence="11">
    <location>
        <begin position="74"/>
        <end position="114"/>
    </location>
</feature>
<keyword evidence="8" id="KW-0695">RNA-directed DNA polymerase</keyword>
<accession>A0A7K7XR84</accession>
<keyword evidence="7" id="KW-0378">Hydrolase</keyword>
<keyword evidence="3" id="KW-0548">Nucleotidyltransferase</keyword>
<evidence type="ECO:0000259" key="10">
    <source>
        <dbReference type="PROSITE" id="PS50876"/>
    </source>
</evidence>
<dbReference type="Pfam" id="PF02022">
    <property type="entry name" value="Integrase_Zn"/>
    <property type="match status" value="1"/>
</dbReference>
<keyword evidence="2" id="KW-0808">Transferase</keyword>
<evidence type="ECO:0000256" key="6">
    <source>
        <dbReference type="ARBA" id="ARBA00022759"/>
    </source>
</evidence>
<evidence type="ECO:0000256" key="7">
    <source>
        <dbReference type="ARBA" id="ARBA00022801"/>
    </source>
</evidence>
<evidence type="ECO:0000256" key="2">
    <source>
        <dbReference type="ARBA" id="ARBA00022679"/>
    </source>
</evidence>
<dbReference type="PANTHER" id="PTHR41694:SF3">
    <property type="entry name" value="RNA-DIRECTED DNA POLYMERASE-RELATED"/>
    <property type="match status" value="1"/>
</dbReference>
<dbReference type="PROSITE" id="PS50994">
    <property type="entry name" value="INTEGRASE"/>
    <property type="match status" value="1"/>
</dbReference>
<protein>
    <recommendedName>
        <fullName evidence="1">RNA-directed DNA polymerase</fullName>
        <ecNumber evidence="1">2.7.7.49</ecNumber>
    </recommendedName>
</protein>
<evidence type="ECO:0000256" key="1">
    <source>
        <dbReference type="ARBA" id="ARBA00012493"/>
    </source>
</evidence>
<evidence type="ECO:0000313" key="12">
    <source>
        <dbReference type="EMBL" id="NXA68115.1"/>
    </source>
</evidence>
<keyword evidence="6" id="KW-0255">Endonuclease</keyword>
<dbReference type="Gene3D" id="3.30.420.10">
    <property type="entry name" value="Ribonuclease H-like superfamily/Ribonuclease H"/>
    <property type="match status" value="1"/>
</dbReference>
<dbReference type="GO" id="GO:0004519">
    <property type="term" value="F:endonuclease activity"/>
    <property type="evidence" value="ECO:0007669"/>
    <property type="project" value="UniProtKB-KW"/>
</dbReference>
<evidence type="ECO:0000256" key="5">
    <source>
        <dbReference type="ARBA" id="ARBA00022723"/>
    </source>
</evidence>
<gene>
    <name evidence="12" type="primary">Ervk25_0</name>
    <name evidence="12" type="ORF">MOHOCH_R15328</name>
</gene>
<dbReference type="SUPFAM" id="SSF46919">
    <property type="entry name" value="N-terminal Zn binding domain of HIV integrase"/>
    <property type="match status" value="1"/>
</dbReference>
<reference evidence="12 13" key="1">
    <citation type="submission" date="2019-09" db="EMBL/GenBank/DDBJ databases">
        <title>Bird 10,000 Genomes (B10K) Project - Family phase.</title>
        <authorList>
            <person name="Zhang G."/>
        </authorList>
    </citation>
    <scope>NUCLEOTIDE SEQUENCE [LARGE SCALE GENOMIC DNA]</scope>
    <source>
        <strain evidence="12">B10K-DU-030-22</strain>
        <tissue evidence="12">Blood</tissue>
    </source>
</reference>
<dbReference type="EC" id="2.7.7.49" evidence="1"/>
<keyword evidence="5" id="KW-0479">Metal-binding</keyword>
<dbReference type="Pfam" id="PF00665">
    <property type="entry name" value="rve"/>
    <property type="match status" value="1"/>
</dbReference>
<keyword evidence="9" id="KW-0862">Zinc</keyword>
<evidence type="ECO:0000256" key="4">
    <source>
        <dbReference type="ARBA" id="ARBA00022722"/>
    </source>
</evidence>
<evidence type="ECO:0000256" key="9">
    <source>
        <dbReference type="PROSITE-ProRule" id="PRU00450"/>
    </source>
</evidence>
<dbReference type="InterPro" id="IPR001584">
    <property type="entry name" value="Integrase_cat-core"/>
</dbReference>
<name>A0A7K7XR84_9PASS</name>
<dbReference type="GO" id="GO:0003964">
    <property type="term" value="F:RNA-directed DNA polymerase activity"/>
    <property type="evidence" value="ECO:0007669"/>
    <property type="project" value="UniProtKB-KW"/>
</dbReference>
<evidence type="ECO:0000259" key="11">
    <source>
        <dbReference type="PROSITE" id="PS50994"/>
    </source>
</evidence>
<dbReference type="InterPro" id="IPR003308">
    <property type="entry name" value="Integrase_Zn-bd_dom_N"/>
</dbReference>
<dbReference type="GO" id="GO:0035613">
    <property type="term" value="F:RNA stem-loop binding"/>
    <property type="evidence" value="ECO:0007669"/>
    <property type="project" value="TreeGrafter"/>
</dbReference>
<feature type="domain" description="Integrase-type" evidence="10">
    <location>
        <begin position="19"/>
        <end position="60"/>
    </location>
</feature>
<dbReference type="GO" id="GO:0016787">
    <property type="term" value="F:hydrolase activity"/>
    <property type="evidence" value="ECO:0007669"/>
    <property type="project" value="UniProtKB-KW"/>
</dbReference>
<dbReference type="InterPro" id="IPR036397">
    <property type="entry name" value="RNaseH_sf"/>
</dbReference>
<sequence>IVEGNVRADALTMVVTIPQKLGQAKLSHDFYHQNARALAKQFGLTLPQAQDVVNTCSQCQQTLSLPQTLGTNPQGLKPNDIWQTDITHISSFVTFKYVHVFIDTFSGFIVATAH</sequence>
<dbReference type="InterPro" id="IPR012337">
    <property type="entry name" value="RNaseH-like_sf"/>
</dbReference>
<evidence type="ECO:0000256" key="8">
    <source>
        <dbReference type="ARBA" id="ARBA00022918"/>
    </source>
</evidence>
<dbReference type="InterPro" id="IPR017856">
    <property type="entry name" value="Integrase-like_N"/>
</dbReference>
<dbReference type="PANTHER" id="PTHR41694">
    <property type="entry name" value="ENDOGENOUS RETROVIRUS GROUP K MEMBER POL PROTEIN"/>
    <property type="match status" value="1"/>
</dbReference>
<dbReference type="EMBL" id="VZTA01023159">
    <property type="protein sequence ID" value="NXA68115.1"/>
    <property type="molecule type" value="Genomic_DNA"/>
</dbReference>
<keyword evidence="9" id="KW-0863">Zinc-finger</keyword>
<organism evidence="12 13">
    <name type="scientific">Mohoua ochrocephala</name>
    <dbReference type="NCBI Taxonomy" id="874463"/>
    <lineage>
        <taxon>Eukaryota</taxon>
        <taxon>Metazoa</taxon>
        <taxon>Chordata</taxon>
        <taxon>Craniata</taxon>
        <taxon>Vertebrata</taxon>
        <taxon>Euteleostomi</taxon>
        <taxon>Archelosauria</taxon>
        <taxon>Archosauria</taxon>
        <taxon>Dinosauria</taxon>
        <taxon>Saurischia</taxon>
        <taxon>Theropoda</taxon>
        <taxon>Coelurosauria</taxon>
        <taxon>Aves</taxon>
        <taxon>Neognathae</taxon>
        <taxon>Neoaves</taxon>
        <taxon>Telluraves</taxon>
        <taxon>Australaves</taxon>
        <taxon>Passeriformes</taxon>
        <taxon>Meliphagoidea</taxon>
        <taxon>Acanthizidae</taxon>
        <taxon>Mohoua</taxon>
    </lineage>
</organism>
<keyword evidence="13" id="KW-1185">Reference proteome</keyword>
<evidence type="ECO:0000256" key="3">
    <source>
        <dbReference type="ARBA" id="ARBA00022695"/>
    </source>
</evidence>
<dbReference type="PROSITE" id="PS50876">
    <property type="entry name" value="ZF_INTEGRASE"/>
    <property type="match status" value="1"/>
</dbReference>
<dbReference type="Proteomes" id="UP000586926">
    <property type="component" value="Unassembled WGS sequence"/>
</dbReference>
<dbReference type="SUPFAM" id="SSF53098">
    <property type="entry name" value="Ribonuclease H-like"/>
    <property type="match status" value="1"/>
</dbReference>
<feature type="non-terminal residue" evidence="12">
    <location>
        <position position="1"/>
    </location>
</feature>
<dbReference type="AlphaFoldDB" id="A0A7K7XR84"/>
<proteinExistence type="predicted"/>
<dbReference type="GO" id="GO:0015074">
    <property type="term" value="P:DNA integration"/>
    <property type="evidence" value="ECO:0007669"/>
    <property type="project" value="InterPro"/>
</dbReference>
<feature type="non-terminal residue" evidence="12">
    <location>
        <position position="114"/>
    </location>
</feature>
<dbReference type="GO" id="GO:0008270">
    <property type="term" value="F:zinc ion binding"/>
    <property type="evidence" value="ECO:0007669"/>
    <property type="project" value="UniProtKB-KW"/>
</dbReference>
<keyword evidence="4" id="KW-0540">Nuclease</keyword>
<evidence type="ECO:0000313" key="13">
    <source>
        <dbReference type="Proteomes" id="UP000586926"/>
    </source>
</evidence>
<comment type="caution">
    <text evidence="12">The sequence shown here is derived from an EMBL/GenBank/DDBJ whole genome shotgun (WGS) entry which is preliminary data.</text>
</comment>
<dbReference type="Gene3D" id="1.10.10.200">
    <property type="match status" value="1"/>
</dbReference>